<name>A0ABM7KLR2_9MYCO</name>
<evidence type="ECO:0000313" key="5">
    <source>
        <dbReference type="Proteomes" id="UP000467379"/>
    </source>
</evidence>
<proteinExistence type="inferred from homology"/>
<dbReference type="CDD" id="cd00667">
    <property type="entry name" value="ring_hydroxylating_dioxygenases_beta"/>
    <property type="match status" value="1"/>
</dbReference>
<reference evidence="4 5" key="1">
    <citation type="journal article" date="2019" name="Emerg. Microbes Infect.">
        <title>Comprehensive subspecies identification of 175 nontuberculous mycobacteria species based on 7547 genomic profiles.</title>
        <authorList>
            <person name="Matsumoto Y."/>
            <person name="Kinjo T."/>
            <person name="Motooka D."/>
            <person name="Nabeya D."/>
            <person name="Jung N."/>
            <person name="Uechi K."/>
            <person name="Horii T."/>
            <person name="Iida T."/>
            <person name="Fujita J."/>
            <person name="Nakamura S."/>
        </authorList>
    </citation>
    <scope>NUCLEOTIDE SEQUENCE [LARGE SCALE GENOMIC DNA]</scope>
    <source>
        <strain evidence="4 5">JCM 12687</strain>
    </source>
</reference>
<organism evidence="4 5">
    <name type="scientific">Mycobacterium branderi</name>
    <dbReference type="NCBI Taxonomy" id="43348"/>
    <lineage>
        <taxon>Bacteria</taxon>
        <taxon>Bacillati</taxon>
        <taxon>Actinomycetota</taxon>
        <taxon>Actinomycetes</taxon>
        <taxon>Mycobacteriales</taxon>
        <taxon>Mycobacteriaceae</taxon>
        <taxon>Mycobacterium</taxon>
    </lineage>
</organism>
<comment type="similarity">
    <text evidence="1">Belongs to the bacterial ring-hydroxylating dioxygenase beta subunit family.</text>
</comment>
<dbReference type="Pfam" id="PF00866">
    <property type="entry name" value="Ring_hydroxyl_B"/>
    <property type="match status" value="1"/>
</dbReference>
<dbReference type="RefSeq" id="WP_232080181.1">
    <property type="nucleotide sequence ID" value="NZ_AP022606.1"/>
</dbReference>
<keyword evidence="5" id="KW-1185">Reference proteome</keyword>
<evidence type="ECO:0000256" key="3">
    <source>
        <dbReference type="SAM" id="MobiDB-lite"/>
    </source>
</evidence>
<protein>
    <submittedName>
        <fullName evidence="4">Hypothetical biphenyl dioxygenase beta subunit</fullName>
    </submittedName>
</protein>
<dbReference type="EMBL" id="AP022606">
    <property type="protein sequence ID" value="BBZ12059.1"/>
    <property type="molecule type" value="Genomic_DNA"/>
</dbReference>
<dbReference type="PANTHER" id="PTHR41534">
    <property type="entry name" value="BLR3401 PROTEIN"/>
    <property type="match status" value="1"/>
</dbReference>
<dbReference type="InterPro" id="IPR032710">
    <property type="entry name" value="NTF2-like_dom_sf"/>
</dbReference>
<dbReference type="Gene3D" id="3.10.450.50">
    <property type="match status" value="1"/>
</dbReference>
<dbReference type="InterPro" id="IPR000391">
    <property type="entry name" value="Rng_hydr_dOase-bsu"/>
</dbReference>
<feature type="region of interest" description="Disordered" evidence="3">
    <location>
        <begin position="1"/>
        <end position="33"/>
    </location>
</feature>
<evidence type="ECO:0000256" key="1">
    <source>
        <dbReference type="ARBA" id="ARBA00009570"/>
    </source>
</evidence>
<evidence type="ECO:0000256" key="2">
    <source>
        <dbReference type="ARBA" id="ARBA00023002"/>
    </source>
</evidence>
<keyword evidence="4" id="KW-0223">Dioxygenase</keyword>
<dbReference type="Proteomes" id="UP000467379">
    <property type="component" value="Chromosome"/>
</dbReference>
<sequence length="201" mass="22905">MQSTATGRPPVEPMAGTTQRPRPEPDSLPAVPYSDPRFTAAQQFLIREAFLLDHGRFHEWLEMLDEDLEYRMPVRVTAWRADGEGFTGAMHFDDTYASMQGRVARLDTDYAWSEDPPSRTRRFVSNITVTAPAEGNGELHVVSYLFVARSRWDNPAYQFISAERRDILRPLPSKDGVYKLLDREILVDQSNLGTVNLAIFL</sequence>
<keyword evidence="2" id="KW-0560">Oxidoreductase</keyword>
<dbReference type="GO" id="GO:0051213">
    <property type="term" value="F:dioxygenase activity"/>
    <property type="evidence" value="ECO:0007669"/>
    <property type="project" value="UniProtKB-KW"/>
</dbReference>
<accession>A0ABM7KLR2</accession>
<dbReference type="PANTHER" id="PTHR41534:SF2">
    <property type="entry name" value="3-PHENYLPROPIONATE_CINNAMIC ACID DIOXYGENASE SUBUNIT BETA"/>
    <property type="match status" value="1"/>
</dbReference>
<gene>
    <name evidence="4" type="ORF">MBRA_22540</name>
</gene>
<dbReference type="SUPFAM" id="SSF54427">
    <property type="entry name" value="NTF2-like"/>
    <property type="match status" value="1"/>
</dbReference>
<dbReference type="NCBIfam" id="NF007479">
    <property type="entry name" value="PRK10069.1"/>
    <property type="match status" value="1"/>
</dbReference>
<evidence type="ECO:0000313" key="4">
    <source>
        <dbReference type="EMBL" id="BBZ12059.1"/>
    </source>
</evidence>